<evidence type="ECO:0000313" key="3">
    <source>
        <dbReference type="Proteomes" id="UP001152797"/>
    </source>
</evidence>
<dbReference type="EMBL" id="CAMXCT020000613">
    <property type="protein sequence ID" value="CAL1134504.1"/>
    <property type="molecule type" value="Genomic_DNA"/>
</dbReference>
<dbReference type="AlphaFoldDB" id="A0A9P1BX66"/>
<dbReference type="InterPro" id="IPR052918">
    <property type="entry name" value="Motility_Chemotaxis_Reg"/>
</dbReference>
<dbReference type="Proteomes" id="UP001152797">
    <property type="component" value="Unassembled WGS sequence"/>
</dbReference>
<reference evidence="1" key="1">
    <citation type="submission" date="2022-10" db="EMBL/GenBank/DDBJ databases">
        <authorList>
            <person name="Chen Y."/>
            <person name="Dougan E. K."/>
            <person name="Chan C."/>
            <person name="Rhodes N."/>
            <person name="Thang M."/>
        </authorList>
    </citation>
    <scope>NUCLEOTIDE SEQUENCE</scope>
</reference>
<protein>
    <submittedName>
        <fullName evidence="2">Regulatory protein FlaEY</fullName>
    </submittedName>
</protein>
<name>A0A9P1BX66_9DINO</name>
<evidence type="ECO:0000313" key="1">
    <source>
        <dbReference type="EMBL" id="CAI3981129.1"/>
    </source>
</evidence>
<accession>A0A9P1BX66</accession>
<comment type="caution">
    <text evidence="1">The sequence shown here is derived from an EMBL/GenBank/DDBJ whole genome shotgun (WGS) entry which is preliminary data.</text>
</comment>
<dbReference type="EMBL" id="CAMXCT010000613">
    <property type="protein sequence ID" value="CAI3981129.1"/>
    <property type="molecule type" value="Genomic_DNA"/>
</dbReference>
<dbReference type="EMBL" id="CAMXCT030000613">
    <property type="protein sequence ID" value="CAL4768441.1"/>
    <property type="molecule type" value="Genomic_DNA"/>
</dbReference>
<organism evidence="1">
    <name type="scientific">Cladocopium goreaui</name>
    <dbReference type="NCBI Taxonomy" id="2562237"/>
    <lineage>
        <taxon>Eukaryota</taxon>
        <taxon>Sar</taxon>
        <taxon>Alveolata</taxon>
        <taxon>Dinophyceae</taxon>
        <taxon>Suessiales</taxon>
        <taxon>Symbiodiniaceae</taxon>
        <taxon>Cladocopium</taxon>
    </lineage>
</organism>
<dbReference type="OrthoDB" id="447191at2759"/>
<dbReference type="PANTHER" id="PTHR35580:SF1">
    <property type="entry name" value="PHYTASE-LIKE DOMAIN-CONTAINING PROTEIN"/>
    <property type="match status" value="1"/>
</dbReference>
<gene>
    <name evidence="1" type="ORF">C1SCF055_LOCUS8949</name>
</gene>
<evidence type="ECO:0000313" key="2">
    <source>
        <dbReference type="EMBL" id="CAL4768441.1"/>
    </source>
</evidence>
<dbReference type="PANTHER" id="PTHR35580">
    <property type="entry name" value="CELL SURFACE GLYCOPROTEIN (S-LAYER PROTEIN)-LIKE PROTEIN"/>
    <property type="match status" value="1"/>
</dbReference>
<proteinExistence type="predicted"/>
<keyword evidence="3" id="KW-1185">Reference proteome</keyword>
<reference evidence="2 3" key="2">
    <citation type="submission" date="2024-05" db="EMBL/GenBank/DDBJ databases">
        <authorList>
            <person name="Chen Y."/>
            <person name="Shah S."/>
            <person name="Dougan E. K."/>
            <person name="Thang M."/>
            <person name="Chan C."/>
        </authorList>
    </citation>
    <scope>NUCLEOTIDE SEQUENCE [LARGE SCALE GENOMIC DNA]</scope>
</reference>
<sequence>MKFDAQGVHLWTRQRGGESYDDARALKVDDVGNAWVAGFTYSSLDGHANAGSYDIFLMKFDAQGVHLWTRQRGGGSWDYARALQVDDVGNAWVAGSTYSSLDGHANAGGADIFLMKFDAQGVHQWTRQRGGKGSDHARALQADGVRLRFRIFSMEQCPADHFTQVDPTGTDAWIAGETASSLDGHSNAGGTDIFLMKFQVTGLKVERRVVGAHRSTEVGTIGSASSGRVQPGNMSSRLRAKSLEEHHLLRAVQYPNFQLDNVNDSINQHQHTINNESINQDNIKDTINVIDEDINQYQQTKIHNEIINQHSISEQQTSTTTASVDVEIWEKQGISNTQSIDLGTNTASTSSEDDSTGLLVAVVVLPLLTACLCASLGICCYRAKLRQLRGAEPQVPNPLAMLPPLAWSVKPLIFSWNSRMTAEWPRGKVQKLSVSETAFELSGRQFQFRPGQVQHFTWEDGTVQTEHCVVEHAASPSCLATLQVGLHSKMPRKVTHFVSWCWAYSLNDVVSAIERWVQKSNEDARNVFLWMCFFCNNQYRIKEEATQTGSDDLKEIFESHLVEAGHMLVLLDTIVQPTYVKRAWCIFESYVCITQEIPMNIILPGAAETFFKETMSAGRISVLTDAVDTLNVRHARAGSEKDEDLIKRIILTTTGFDAVNYAVKSRLLDQLTVLFRGCKLG</sequence>